<dbReference type="RefSeq" id="WP_369769352.1">
    <property type="nucleotide sequence ID" value="NZ_CP165626.1"/>
</dbReference>
<sequence>MKENLLFVMQRIKEKLWFRPSIFCFVSILAALIAQIADSTRLHEIVPDIKTESLSELLNIISASMLVIAIFTVGS</sequence>
<dbReference type="Pfam" id="PF10011">
    <property type="entry name" value="DUF2254"/>
    <property type="match status" value="1"/>
</dbReference>
<gene>
    <name evidence="2" type="ORF">AB3G39_11125</name>
</gene>
<accession>A0AB39WBA4</accession>
<dbReference type="AlphaFoldDB" id="A0AB39WBA4"/>
<name>A0AB39WBA4_9FLAO</name>
<feature type="transmembrane region" description="Helical" evidence="1">
    <location>
        <begin position="16"/>
        <end position="37"/>
    </location>
</feature>
<keyword evidence="1" id="KW-0472">Membrane</keyword>
<organism evidence="2">
    <name type="scientific">Flavobacterium sp. WC2416</name>
    <dbReference type="NCBI Taxonomy" id="3234141"/>
    <lineage>
        <taxon>Bacteria</taxon>
        <taxon>Pseudomonadati</taxon>
        <taxon>Bacteroidota</taxon>
        <taxon>Flavobacteriia</taxon>
        <taxon>Flavobacteriales</taxon>
        <taxon>Flavobacteriaceae</taxon>
        <taxon>Flavobacterium</taxon>
    </lineage>
</organism>
<evidence type="ECO:0000256" key="1">
    <source>
        <dbReference type="SAM" id="Phobius"/>
    </source>
</evidence>
<feature type="transmembrane region" description="Helical" evidence="1">
    <location>
        <begin position="57"/>
        <end position="74"/>
    </location>
</feature>
<keyword evidence="1" id="KW-0812">Transmembrane</keyword>
<keyword evidence="1" id="KW-1133">Transmembrane helix</keyword>
<dbReference type="InterPro" id="IPR018723">
    <property type="entry name" value="DUF2254_membrane"/>
</dbReference>
<dbReference type="EMBL" id="CP165626">
    <property type="protein sequence ID" value="XDU97721.1"/>
    <property type="molecule type" value="Genomic_DNA"/>
</dbReference>
<reference evidence="2" key="1">
    <citation type="submission" date="2024-07" db="EMBL/GenBank/DDBJ databases">
        <authorList>
            <person name="Biller S.J."/>
        </authorList>
    </citation>
    <scope>NUCLEOTIDE SEQUENCE</scope>
    <source>
        <strain evidence="2">WC2416</strain>
    </source>
</reference>
<proteinExistence type="predicted"/>
<protein>
    <submittedName>
        <fullName evidence="2">DUF2254 family protein</fullName>
    </submittedName>
</protein>
<evidence type="ECO:0000313" key="2">
    <source>
        <dbReference type="EMBL" id="XDU97721.1"/>
    </source>
</evidence>